<organism evidence="1 2">
    <name type="scientific">Phormidesmis priestleyi Ana</name>
    <dbReference type="NCBI Taxonomy" id="1666911"/>
    <lineage>
        <taxon>Bacteria</taxon>
        <taxon>Bacillati</taxon>
        <taxon>Cyanobacteriota</taxon>
        <taxon>Cyanophyceae</taxon>
        <taxon>Leptolyngbyales</taxon>
        <taxon>Leptolyngbyaceae</taxon>
        <taxon>Phormidesmis</taxon>
    </lineage>
</organism>
<protein>
    <submittedName>
        <fullName evidence="1">Uncharacterized protein</fullName>
    </submittedName>
</protein>
<comment type="caution">
    <text evidence="1">The sequence shown here is derived from an EMBL/GenBank/DDBJ whole genome shotgun (WGS) entry which is preliminary data.</text>
</comment>
<proteinExistence type="predicted"/>
<dbReference type="AlphaFoldDB" id="A0A0P7YNH1"/>
<evidence type="ECO:0000313" key="1">
    <source>
        <dbReference type="EMBL" id="KPQ31353.1"/>
    </source>
</evidence>
<dbReference type="NCBIfam" id="NF038122">
    <property type="entry name" value="metallo_LGF"/>
    <property type="match status" value="1"/>
</dbReference>
<dbReference type="EMBL" id="LJZR01000109">
    <property type="protein sequence ID" value="KPQ31353.1"/>
    <property type="molecule type" value="Genomic_DNA"/>
</dbReference>
<feature type="non-terminal residue" evidence="1">
    <location>
        <position position="137"/>
    </location>
</feature>
<gene>
    <name evidence="1" type="ORF">HLUCCA11_23935</name>
</gene>
<evidence type="ECO:0000313" key="2">
    <source>
        <dbReference type="Proteomes" id="UP000050465"/>
    </source>
</evidence>
<dbReference type="Proteomes" id="UP000050465">
    <property type="component" value="Unassembled WGS sequence"/>
</dbReference>
<sequence length="137" mass="14782">MVQFNFTYDPNVSLEQRVGFELAALVWSSYLTDDITVNLHIASSDSLGTDGQAVGGAIPIFHEQTYGVYQEYAQADATSATDAEALASQQEGNTVDFLIDDQIVDGNTDILLTSAQAKALGMDEALQLENGGTWDRN</sequence>
<accession>A0A0P7YNH1</accession>
<reference evidence="1 2" key="1">
    <citation type="submission" date="2015-09" db="EMBL/GenBank/DDBJ databases">
        <title>Identification and resolution of microdiversity through metagenomic sequencing of parallel consortia.</title>
        <authorList>
            <person name="Nelson W.C."/>
            <person name="Romine M.F."/>
            <person name="Lindemann S.R."/>
        </authorList>
    </citation>
    <scope>NUCLEOTIDE SEQUENCE [LARGE SCALE GENOMIC DNA]</scope>
    <source>
        <strain evidence="1">Ana</strain>
    </source>
</reference>
<name>A0A0P7YNH1_9CYAN</name>